<dbReference type="SUPFAM" id="SSF52972">
    <property type="entry name" value="ITPase-like"/>
    <property type="match status" value="1"/>
</dbReference>
<comment type="function">
    <text evidence="3">Nucleoside triphosphate pyrophosphatase that hydrolyzes dTTP and UTP. May have a dual role in cell division arrest and in preventing the incorporation of modified nucleotides into cellular nucleic acids.</text>
</comment>
<feature type="site" description="Important for substrate specificity" evidence="3">
    <location>
        <position position="67"/>
    </location>
</feature>
<dbReference type="PANTHER" id="PTHR43213:SF5">
    <property type="entry name" value="BIFUNCTIONAL DTTP_UTP PYROPHOSPHATASE_METHYLTRANSFERASE PROTEIN-RELATED"/>
    <property type="match status" value="1"/>
</dbReference>
<evidence type="ECO:0000313" key="4">
    <source>
        <dbReference type="EMBL" id="CAA9434777.1"/>
    </source>
</evidence>
<dbReference type="EMBL" id="CADCVE010000001">
    <property type="protein sequence ID" value="CAA9434777.1"/>
    <property type="molecule type" value="Genomic_DNA"/>
</dbReference>
<dbReference type="InterPro" id="IPR003697">
    <property type="entry name" value="Maf-like"/>
</dbReference>
<dbReference type="Pfam" id="PF02545">
    <property type="entry name" value="Maf"/>
    <property type="match status" value="1"/>
</dbReference>
<comment type="catalytic activity">
    <reaction evidence="3">
        <text>dTTP + H2O = dTMP + diphosphate + H(+)</text>
        <dbReference type="Rhea" id="RHEA:28534"/>
        <dbReference type="ChEBI" id="CHEBI:15377"/>
        <dbReference type="ChEBI" id="CHEBI:15378"/>
        <dbReference type="ChEBI" id="CHEBI:33019"/>
        <dbReference type="ChEBI" id="CHEBI:37568"/>
        <dbReference type="ChEBI" id="CHEBI:63528"/>
        <dbReference type="EC" id="3.6.1.9"/>
    </reaction>
</comment>
<comment type="catalytic activity">
    <reaction evidence="3">
        <text>UTP + H2O = UMP + diphosphate + H(+)</text>
        <dbReference type="Rhea" id="RHEA:29395"/>
        <dbReference type="ChEBI" id="CHEBI:15377"/>
        <dbReference type="ChEBI" id="CHEBI:15378"/>
        <dbReference type="ChEBI" id="CHEBI:33019"/>
        <dbReference type="ChEBI" id="CHEBI:46398"/>
        <dbReference type="ChEBI" id="CHEBI:57865"/>
        <dbReference type="EC" id="3.6.1.9"/>
    </reaction>
</comment>
<evidence type="ECO:0000256" key="3">
    <source>
        <dbReference type="HAMAP-Rule" id="MF_00528"/>
    </source>
</evidence>
<dbReference type="NCBIfam" id="TIGR00172">
    <property type="entry name" value="maf"/>
    <property type="match status" value="1"/>
</dbReference>
<dbReference type="InterPro" id="IPR029001">
    <property type="entry name" value="ITPase-like_fam"/>
</dbReference>
<dbReference type="GO" id="GO:0005737">
    <property type="term" value="C:cytoplasm"/>
    <property type="evidence" value="ECO:0007669"/>
    <property type="project" value="UniProtKB-SubCell"/>
</dbReference>
<keyword evidence="2 3" id="KW-0378">Hydrolase</keyword>
<dbReference type="Gene3D" id="3.90.950.10">
    <property type="match status" value="1"/>
</dbReference>
<reference evidence="4" key="1">
    <citation type="submission" date="2020-02" db="EMBL/GenBank/DDBJ databases">
        <authorList>
            <person name="Meier V. D."/>
        </authorList>
    </citation>
    <scope>NUCLEOTIDE SEQUENCE</scope>
    <source>
        <strain evidence="4">AVDCRST_MAG28</strain>
    </source>
</reference>
<dbReference type="HAMAP" id="MF_00528">
    <property type="entry name" value="Maf"/>
    <property type="match status" value="1"/>
</dbReference>
<dbReference type="AlphaFoldDB" id="A0A6J4QD83"/>
<comment type="subcellular location">
    <subcellularLocation>
        <location evidence="3">Cytoplasm</location>
    </subcellularLocation>
</comment>
<accession>A0A6J4QD83</accession>
<feature type="active site" description="Proton acceptor" evidence="3">
    <location>
        <position position="66"/>
    </location>
</feature>
<dbReference type="GO" id="GO:0047429">
    <property type="term" value="F:nucleoside triphosphate diphosphatase activity"/>
    <property type="evidence" value="ECO:0007669"/>
    <property type="project" value="UniProtKB-EC"/>
</dbReference>
<protein>
    <recommendedName>
        <fullName evidence="3">dTTP/UTP pyrophosphatase</fullName>
        <shortName evidence="3">dTTPase/UTPase</shortName>
        <ecNumber evidence="3">3.6.1.9</ecNumber>
    </recommendedName>
    <alternativeName>
        <fullName evidence="3">Nucleoside triphosphate pyrophosphatase</fullName>
    </alternativeName>
    <alternativeName>
        <fullName evidence="3">Nucleotide pyrophosphatase</fullName>
        <shortName evidence="3">Nucleotide PPase</shortName>
    </alternativeName>
</protein>
<keyword evidence="3" id="KW-0963">Cytoplasm</keyword>
<evidence type="ECO:0000256" key="1">
    <source>
        <dbReference type="ARBA" id="ARBA00001968"/>
    </source>
</evidence>
<dbReference type="PIRSF" id="PIRSF006305">
    <property type="entry name" value="Maf"/>
    <property type="match status" value="1"/>
</dbReference>
<proteinExistence type="inferred from homology"/>
<organism evidence="4">
    <name type="scientific">uncultured Rubrobacteraceae bacterium</name>
    <dbReference type="NCBI Taxonomy" id="349277"/>
    <lineage>
        <taxon>Bacteria</taxon>
        <taxon>Bacillati</taxon>
        <taxon>Actinomycetota</taxon>
        <taxon>Rubrobacteria</taxon>
        <taxon>Rubrobacterales</taxon>
        <taxon>Rubrobacteraceae</taxon>
        <taxon>environmental samples</taxon>
    </lineage>
</organism>
<comment type="caution">
    <text evidence="3">Lacks conserved residue(s) required for the propagation of feature annotation.</text>
</comment>
<evidence type="ECO:0000256" key="2">
    <source>
        <dbReference type="ARBA" id="ARBA00022801"/>
    </source>
</evidence>
<keyword evidence="3" id="KW-0546">Nucleotide metabolism</keyword>
<name>A0A6J4QD83_9ACTN</name>
<feature type="site" description="Important for substrate specificity" evidence="3">
    <location>
        <position position="11"/>
    </location>
</feature>
<dbReference type="EC" id="3.6.1.9" evidence="3"/>
<dbReference type="PANTHER" id="PTHR43213">
    <property type="entry name" value="BIFUNCTIONAL DTTP/UTP PYROPHOSPHATASE/METHYLTRANSFERASE PROTEIN-RELATED"/>
    <property type="match status" value="1"/>
</dbReference>
<dbReference type="CDD" id="cd00555">
    <property type="entry name" value="Maf"/>
    <property type="match status" value="1"/>
</dbReference>
<gene>
    <name evidence="4" type="ORF">AVDCRST_MAG28-1736</name>
</gene>
<dbReference type="GO" id="GO:0009117">
    <property type="term" value="P:nucleotide metabolic process"/>
    <property type="evidence" value="ECO:0007669"/>
    <property type="project" value="UniProtKB-KW"/>
</dbReference>
<comment type="cofactor">
    <cofactor evidence="1 3">
        <name>a divalent metal cation</name>
        <dbReference type="ChEBI" id="CHEBI:60240"/>
    </cofactor>
</comment>
<feature type="site" description="Important for substrate specificity" evidence="3">
    <location>
        <position position="154"/>
    </location>
</feature>
<comment type="similarity">
    <text evidence="3">Belongs to the Maf family. YhdE subfamily.</text>
</comment>
<sequence>MRFVLASESARRVDLLRMTGYDFEVRKSGFPEVVLDDPGETVEANARGKALAVASTLPGEIVLAADTIVYLPDLPSAEATLGQAKNKADARRMIDLIKGRVHEVYSGVAVSRNEEVFTRSLMTRVRLRDLAEAEVSAYVELGEGIGKAGGYAIQGKAALFVERIEGDYTNVVGLPLALTSRMLESYGVRWY</sequence>